<feature type="transmembrane region" description="Helical" evidence="6">
    <location>
        <begin position="374"/>
        <end position="395"/>
    </location>
</feature>
<feature type="transmembrane region" description="Helical" evidence="6">
    <location>
        <begin position="306"/>
        <end position="325"/>
    </location>
</feature>
<evidence type="ECO:0000259" key="7">
    <source>
        <dbReference type="PROSITE" id="PS50850"/>
    </source>
</evidence>
<dbReference type="CDD" id="cd17332">
    <property type="entry name" value="MFS_MelB_like"/>
    <property type="match status" value="1"/>
</dbReference>
<keyword evidence="2" id="KW-0813">Transport</keyword>
<proteinExistence type="predicted"/>
<dbReference type="InterPro" id="IPR036259">
    <property type="entry name" value="MFS_trans_sf"/>
</dbReference>
<organism evidence="8 9">
    <name type="scientific">Paenibacillus physcomitrellae</name>
    <dbReference type="NCBI Taxonomy" id="1619311"/>
    <lineage>
        <taxon>Bacteria</taxon>
        <taxon>Bacillati</taxon>
        <taxon>Bacillota</taxon>
        <taxon>Bacilli</taxon>
        <taxon>Bacillales</taxon>
        <taxon>Paenibacillaceae</taxon>
        <taxon>Paenibacillus</taxon>
    </lineage>
</organism>
<dbReference type="PANTHER" id="PTHR11328">
    <property type="entry name" value="MAJOR FACILITATOR SUPERFAMILY DOMAIN-CONTAINING PROTEIN"/>
    <property type="match status" value="1"/>
</dbReference>
<dbReference type="PROSITE" id="PS50850">
    <property type="entry name" value="MFS"/>
    <property type="match status" value="1"/>
</dbReference>
<sequence>MDKEVLQNNNVSSDQLKTGRLLGYGIGDLGYSLVWILTSTFLSYYYTDSVGIAAGAVGTLLLLTRVLDGISDIAMGIVIDRTKSKHGKARPWIFRMALPLGISTVLLFSVPSGLSTGGKIVFAAATYVLMNLIYTAANIPYNTLLALITQNQYSRSLANIFRMFFAIGASIIASSATIPLVKAFGGGQSAWATVAVLYSIVMIVILFFLFRYTKEVVGNAGEVKDNVPLKVGIKALFSNKYWLLMLLIGVFTYIGSGLQGAGIYYAQYILGNSSYLGIISTAGLLPVLIGMLFIAPLIKKFGKRNIAIFGGLLGLVGNIIKLTNPNSLTCFIIGSVVSGFGGVPLTAVLYAMVNDTVEYGEWKSGVRTEGLVNSAASFGIKVGTGLGTAMLGWLLQLGGYVGGAATQSHLANSMILALNIYIPMVIGIITLIFLWMYKLDKKYPVILEDLKQRKSSIS</sequence>
<evidence type="ECO:0000256" key="6">
    <source>
        <dbReference type="SAM" id="Phobius"/>
    </source>
</evidence>
<gene>
    <name evidence="8" type="ORF">GCM10010917_20080</name>
</gene>
<feature type="transmembrane region" description="Helical" evidence="6">
    <location>
        <begin position="273"/>
        <end position="294"/>
    </location>
</feature>
<dbReference type="RefSeq" id="WP_094094103.1">
    <property type="nucleotide sequence ID" value="NZ_BMHF01000006.1"/>
</dbReference>
<keyword evidence="5 6" id="KW-0472">Membrane</keyword>
<feature type="transmembrane region" description="Helical" evidence="6">
    <location>
        <begin position="190"/>
        <end position="210"/>
    </location>
</feature>
<feature type="domain" description="Major facilitator superfamily (MFS) profile" evidence="7">
    <location>
        <begin position="199"/>
        <end position="458"/>
    </location>
</feature>
<dbReference type="NCBIfam" id="TIGR00792">
    <property type="entry name" value="gph"/>
    <property type="match status" value="1"/>
</dbReference>
<dbReference type="EMBL" id="BMHF01000006">
    <property type="protein sequence ID" value="GGA34829.1"/>
    <property type="molecule type" value="Genomic_DNA"/>
</dbReference>
<feature type="transmembrane region" description="Helical" evidence="6">
    <location>
        <begin position="120"/>
        <end position="148"/>
    </location>
</feature>
<feature type="transmembrane region" description="Helical" evidence="6">
    <location>
        <begin position="160"/>
        <end position="178"/>
    </location>
</feature>
<evidence type="ECO:0000256" key="4">
    <source>
        <dbReference type="ARBA" id="ARBA00022989"/>
    </source>
</evidence>
<protein>
    <submittedName>
        <fullName evidence="8">MFS transporter</fullName>
    </submittedName>
</protein>
<comment type="subcellular location">
    <subcellularLocation>
        <location evidence="1">Cell membrane</location>
        <topology evidence="1">Multi-pass membrane protein</topology>
    </subcellularLocation>
</comment>
<evidence type="ECO:0000256" key="2">
    <source>
        <dbReference type="ARBA" id="ARBA00022448"/>
    </source>
</evidence>
<feature type="transmembrane region" description="Helical" evidence="6">
    <location>
        <begin position="92"/>
        <end position="114"/>
    </location>
</feature>
<feature type="transmembrane region" description="Helical" evidence="6">
    <location>
        <begin position="21"/>
        <end position="46"/>
    </location>
</feature>
<evidence type="ECO:0000256" key="1">
    <source>
        <dbReference type="ARBA" id="ARBA00004651"/>
    </source>
</evidence>
<name>A0ABQ1G1K4_9BACL</name>
<feature type="transmembrane region" description="Helical" evidence="6">
    <location>
        <begin position="415"/>
        <end position="437"/>
    </location>
</feature>
<evidence type="ECO:0000313" key="9">
    <source>
        <dbReference type="Proteomes" id="UP000609323"/>
    </source>
</evidence>
<feature type="transmembrane region" description="Helical" evidence="6">
    <location>
        <begin position="331"/>
        <end position="353"/>
    </location>
</feature>
<evidence type="ECO:0000256" key="5">
    <source>
        <dbReference type="ARBA" id="ARBA00023136"/>
    </source>
</evidence>
<keyword evidence="9" id="KW-1185">Reference proteome</keyword>
<dbReference type="InterPro" id="IPR001927">
    <property type="entry name" value="Na/Gal_symport"/>
</dbReference>
<keyword evidence="3 6" id="KW-0812">Transmembrane</keyword>
<dbReference type="SUPFAM" id="SSF103473">
    <property type="entry name" value="MFS general substrate transporter"/>
    <property type="match status" value="1"/>
</dbReference>
<dbReference type="Gene3D" id="1.20.1250.20">
    <property type="entry name" value="MFS general substrate transporter like domains"/>
    <property type="match status" value="2"/>
</dbReference>
<feature type="transmembrane region" description="Helical" evidence="6">
    <location>
        <begin position="241"/>
        <end position="267"/>
    </location>
</feature>
<dbReference type="Pfam" id="PF13347">
    <property type="entry name" value="MFS_2"/>
    <property type="match status" value="1"/>
</dbReference>
<dbReference type="InterPro" id="IPR039672">
    <property type="entry name" value="MFS_2"/>
</dbReference>
<accession>A0ABQ1G1K4</accession>
<evidence type="ECO:0000313" key="8">
    <source>
        <dbReference type="EMBL" id="GGA34829.1"/>
    </source>
</evidence>
<dbReference type="Proteomes" id="UP000609323">
    <property type="component" value="Unassembled WGS sequence"/>
</dbReference>
<evidence type="ECO:0000256" key="3">
    <source>
        <dbReference type="ARBA" id="ARBA00022692"/>
    </source>
</evidence>
<reference evidence="9" key="1">
    <citation type="journal article" date="2019" name="Int. J. Syst. Evol. Microbiol.">
        <title>The Global Catalogue of Microorganisms (GCM) 10K type strain sequencing project: providing services to taxonomists for standard genome sequencing and annotation.</title>
        <authorList>
            <consortium name="The Broad Institute Genomics Platform"/>
            <consortium name="The Broad Institute Genome Sequencing Center for Infectious Disease"/>
            <person name="Wu L."/>
            <person name="Ma J."/>
        </authorList>
    </citation>
    <scope>NUCLEOTIDE SEQUENCE [LARGE SCALE GENOMIC DNA]</scope>
    <source>
        <strain evidence="9">CGMCC 1.15044</strain>
    </source>
</reference>
<comment type="caution">
    <text evidence="8">The sequence shown here is derived from an EMBL/GenBank/DDBJ whole genome shotgun (WGS) entry which is preliminary data.</text>
</comment>
<feature type="transmembrane region" description="Helical" evidence="6">
    <location>
        <begin position="52"/>
        <end position="71"/>
    </location>
</feature>
<keyword evidence="4 6" id="KW-1133">Transmembrane helix</keyword>
<dbReference type="InterPro" id="IPR020846">
    <property type="entry name" value="MFS_dom"/>
</dbReference>
<dbReference type="PANTHER" id="PTHR11328:SF24">
    <property type="entry name" value="MAJOR FACILITATOR SUPERFAMILY (MFS) PROFILE DOMAIN-CONTAINING PROTEIN"/>
    <property type="match status" value="1"/>
</dbReference>